<dbReference type="PANTHER" id="PTHR46060:SF1">
    <property type="entry name" value="MARINER MOS1 TRANSPOSASE-LIKE PROTEIN"/>
    <property type="match status" value="1"/>
</dbReference>
<dbReference type="InterPro" id="IPR052709">
    <property type="entry name" value="Transposase-MT_Hybrid"/>
</dbReference>
<dbReference type="Proteomes" id="UP001235939">
    <property type="component" value="Chromosome 21"/>
</dbReference>
<dbReference type="InterPro" id="IPR003609">
    <property type="entry name" value="Pan_app"/>
</dbReference>
<protein>
    <recommendedName>
        <fullName evidence="1">Apple domain-containing protein</fullName>
    </recommendedName>
</protein>
<reference evidence="2 3" key="1">
    <citation type="submission" date="2022-01" db="EMBL/GenBank/DDBJ databases">
        <title>A chromosomal length assembly of Cordylochernes scorpioides.</title>
        <authorList>
            <person name="Zeh D."/>
            <person name="Zeh J."/>
        </authorList>
    </citation>
    <scope>NUCLEOTIDE SEQUENCE [LARGE SCALE GENOMIC DNA]</scope>
    <source>
        <strain evidence="2">IN4F17</strain>
        <tissue evidence="2">Whole Body</tissue>
    </source>
</reference>
<feature type="domain" description="Apple" evidence="1">
    <location>
        <begin position="15"/>
        <end position="98"/>
    </location>
</feature>
<accession>A0ABY6LME5</accession>
<dbReference type="SUPFAM" id="SSF57414">
    <property type="entry name" value="Hairpin loop containing domain-like"/>
    <property type="match status" value="1"/>
</dbReference>
<evidence type="ECO:0000259" key="1">
    <source>
        <dbReference type="PROSITE" id="PS50948"/>
    </source>
</evidence>
<sequence length="193" mass="21183">MVLVQSNCVSPGQDCFGGIETFEKTTGQAVGAAASVLTQQSDQALTRDCVLLCRQSAACSAFTLEYDNFRCVAHDADTAGRAELRTERPNTNLFEKICFRGKTFALINEAYEKTKKNVTNANGRKNIADDSRSGRQLTSTTDRNIGQVRDLIVADRKITIDNISEILGISYGSCQKNIGKHLNMKKLCGYFVP</sequence>
<dbReference type="PANTHER" id="PTHR46060">
    <property type="entry name" value="MARINER MOS1 TRANSPOSASE-LIKE PROTEIN"/>
    <property type="match status" value="1"/>
</dbReference>
<gene>
    <name evidence="2" type="ORF">LAZ67_21001375</name>
</gene>
<name>A0ABY6LME5_9ARAC</name>
<dbReference type="Pfam" id="PF00024">
    <property type="entry name" value="PAN_1"/>
    <property type="match status" value="1"/>
</dbReference>
<organism evidence="2 3">
    <name type="scientific">Cordylochernes scorpioides</name>
    <dbReference type="NCBI Taxonomy" id="51811"/>
    <lineage>
        <taxon>Eukaryota</taxon>
        <taxon>Metazoa</taxon>
        <taxon>Ecdysozoa</taxon>
        <taxon>Arthropoda</taxon>
        <taxon>Chelicerata</taxon>
        <taxon>Arachnida</taxon>
        <taxon>Pseudoscorpiones</taxon>
        <taxon>Cheliferoidea</taxon>
        <taxon>Chernetidae</taxon>
        <taxon>Cordylochernes</taxon>
    </lineage>
</organism>
<evidence type="ECO:0000313" key="2">
    <source>
        <dbReference type="EMBL" id="UYV82223.1"/>
    </source>
</evidence>
<proteinExistence type="predicted"/>
<evidence type="ECO:0000313" key="3">
    <source>
        <dbReference type="Proteomes" id="UP001235939"/>
    </source>
</evidence>
<keyword evidence="3" id="KW-1185">Reference proteome</keyword>
<dbReference type="EMBL" id="CP092883">
    <property type="protein sequence ID" value="UYV82223.1"/>
    <property type="molecule type" value="Genomic_DNA"/>
</dbReference>
<dbReference type="PROSITE" id="PS50948">
    <property type="entry name" value="PAN"/>
    <property type="match status" value="1"/>
</dbReference>